<reference evidence="4" key="1">
    <citation type="submission" date="2025-08" db="UniProtKB">
        <authorList>
            <consortium name="RefSeq"/>
        </authorList>
    </citation>
    <scope>IDENTIFICATION</scope>
    <source>
        <tissue evidence="4">Gonad</tissue>
    </source>
</reference>
<dbReference type="SUPFAM" id="SSF56204">
    <property type="entry name" value="Hect, E3 ligase catalytic domain"/>
    <property type="match status" value="1"/>
</dbReference>
<evidence type="ECO:0000259" key="2">
    <source>
        <dbReference type="Pfam" id="PF00632"/>
    </source>
</evidence>
<accession>A0A6P4ZJG2</accession>
<proteinExistence type="predicted"/>
<dbReference type="InterPro" id="IPR035983">
    <property type="entry name" value="Hect_E3_ubiquitin_ligase"/>
</dbReference>
<evidence type="ECO:0000256" key="1">
    <source>
        <dbReference type="ARBA" id="ARBA00022786"/>
    </source>
</evidence>
<dbReference type="Pfam" id="PF00632">
    <property type="entry name" value="HECT"/>
    <property type="match status" value="1"/>
</dbReference>
<protein>
    <submittedName>
        <fullName evidence="4">G2/M phase-specific E3 ubiquitin-protein ligase-like</fullName>
    </submittedName>
</protein>
<evidence type="ECO:0000313" key="3">
    <source>
        <dbReference type="Proteomes" id="UP000515135"/>
    </source>
</evidence>
<organism evidence="3 4">
    <name type="scientific">Branchiostoma belcheri</name>
    <name type="common">Amphioxus</name>
    <dbReference type="NCBI Taxonomy" id="7741"/>
    <lineage>
        <taxon>Eukaryota</taxon>
        <taxon>Metazoa</taxon>
        <taxon>Chordata</taxon>
        <taxon>Cephalochordata</taxon>
        <taxon>Leptocardii</taxon>
        <taxon>Amphioxiformes</taxon>
        <taxon>Branchiostomatidae</taxon>
        <taxon>Branchiostoma</taxon>
    </lineage>
</organism>
<evidence type="ECO:0000313" key="4">
    <source>
        <dbReference type="RefSeq" id="XP_019641360.1"/>
    </source>
</evidence>
<name>A0A6P4ZJG2_BRABE</name>
<sequence>MVKVKFIGEEDTLDFGGPKNEMFRMALQGIFETSGLFEPSPHGYLPISSPIAIVNGDFEMAGKAMAMSIVHLGPAPSCLHPAIVSALCGEDIPDMSGFHPVDREAAAFVTKLESATEGSLKDILESDEGLNITSMAGWHKTAGSTTLADIPTLRKALCLQDLVISRKAAIEHLKQGLDLLGLRKALEAEPQLLAELLCKSTKKTTATNIIDMMVCKFSAEGSSRKNVQKDVFDKLCSWMDDVESGSTRVTLGEFLQFFTALDAEPPTGWPMEPMVAFAAECPVGCRCLPVANTCSFCLTLPLHMANLSSDEFSNAMEESIISGKCFGRA</sequence>
<dbReference type="Gene3D" id="3.30.2410.10">
    <property type="entry name" value="Hect, E3 ligase catalytic domain"/>
    <property type="match status" value="1"/>
</dbReference>
<dbReference type="GO" id="GO:0004842">
    <property type="term" value="F:ubiquitin-protein transferase activity"/>
    <property type="evidence" value="ECO:0007669"/>
    <property type="project" value="InterPro"/>
</dbReference>
<dbReference type="Gene3D" id="3.90.1750.10">
    <property type="entry name" value="Hect, E3 ligase catalytic domains"/>
    <property type="match status" value="1"/>
</dbReference>
<feature type="domain" description="HECT" evidence="2">
    <location>
        <begin position="32"/>
        <end position="302"/>
    </location>
</feature>
<keyword evidence="1" id="KW-0833">Ubl conjugation pathway</keyword>
<dbReference type="RefSeq" id="XP_019641360.1">
    <property type="nucleotide sequence ID" value="XM_019785801.1"/>
</dbReference>
<keyword evidence="3" id="KW-1185">Reference proteome</keyword>
<dbReference type="KEGG" id="bbel:109482912"/>
<dbReference type="AlphaFoldDB" id="A0A6P4ZJG2"/>
<dbReference type="InterPro" id="IPR000569">
    <property type="entry name" value="HECT_dom"/>
</dbReference>
<gene>
    <name evidence="4" type="primary">LOC109482912</name>
</gene>
<dbReference type="GeneID" id="109482912"/>
<dbReference type="OrthoDB" id="2384350at2759"/>
<dbReference type="Proteomes" id="UP000515135">
    <property type="component" value="Unplaced"/>
</dbReference>